<evidence type="ECO:0000256" key="2">
    <source>
        <dbReference type="ARBA" id="ARBA00022777"/>
    </source>
</evidence>
<evidence type="ECO:0000259" key="7">
    <source>
        <dbReference type="PROSITE" id="PS50109"/>
    </source>
</evidence>
<reference evidence="8 9" key="1">
    <citation type="submission" date="2020-07" db="EMBL/GenBank/DDBJ databases">
        <title>Sequencing the genomes of 1000 actinobacteria strains.</title>
        <authorList>
            <person name="Klenk H.-P."/>
        </authorList>
    </citation>
    <scope>NUCLEOTIDE SEQUENCE [LARGE SCALE GENOMIC DNA]</scope>
    <source>
        <strain evidence="8 9">DSM 42178</strain>
    </source>
</reference>
<dbReference type="GO" id="GO:0016020">
    <property type="term" value="C:membrane"/>
    <property type="evidence" value="ECO:0007669"/>
    <property type="project" value="InterPro"/>
</dbReference>
<evidence type="ECO:0000256" key="5">
    <source>
        <dbReference type="SAM" id="MobiDB-lite"/>
    </source>
</evidence>
<feature type="transmembrane region" description="Helical" evidence="6">
    <location>
        <begin position="116"/>
        <end position="135"/>
    </location>
</feature>
<dbReference type="PROSITE" id="PS50109">
    <property type="entry name" value="HIS_KIN"/>
    <property type="match status" value="1"/>
</dbReference>
<keyword evidence="4" id="KW-0175">Coiled coil</keyword>
<dbReference type="RefSeq" id="WP_179816621.1">
    <property type="nucleotide sequence ID" value="NZ_JACBZD010000002.1"/>
</dbReference>
<keyword evidence="1" id="KW-0808">Transferase</keyword>
<dbReference type="GO" id="GO:0046983">
    <property type="term" value="F:protein dimerization activity"/>
    <property type="evidence" value="ECO:0007669"/>
    <property type="project" value="InterPro"/>
</dbReference>
<dbReference type="AlphaFoldDB" id="A0A853AAW2"/>
<protein>
    <submittedName>
        <fullName evidence="8">Signal transduction histidine kinase</fullName>
    </submittedName>
</protein>
<evidence type="ECO:0000256" key="3">
    <source>
        <dbReference type="ARBA" id="ARBA00023012"/>
    </source>
</evidence>
<keyword evidence="9" id="KW-1185">Reference proteome</keyword>
<dbReference type="PANTHER" id="PTHR24421:SF62">
    <property type="entry name" value="SENSORY TRANSDUCTION HISTIDINE KINASE"/>
    <property type="match status" value="1"/>
</dbReference>
<evidence type="ECO:0000313" key="9">
    <source>
        <dbReference type="Proteomes" id="UP000567795"/>
    </source>
</evidence>
<dbReference type="EMBL" id="JACBZD010000002">
    <property type="protein sequence ID" value="NYI07648.1"/>
    <property type="molecule type" value="Genomic_DNA"/>
</dbReference>
<organism evidence="8 9">
    <name type="scientific">Allostreptomyces psammosilenae</name>
    <dbReference type="NCBI Taxonomy" id="1892865"/>
    <lineage>
        <taxon>Bacteria</taxon>
        <taxon>Bacillati</taxon>
        <taxon>Actinomycetota</taxon>
        <taxon>Actinomycetes</taxon>
        <taxon>Kitasatosporales</taxon>
        <taxon>Streptomycetaceae</taxon>
        <taxon>Allostreptomyces</taxon>
    </lineage>
</organism>
<keyword evidence="3" id="KW-0902">Two-component regulatory system</keyword>
<dbReference type="InterPro" id="IPR003594">
    <property type="entry name" value="HATPase_dom"/>
</dbReference>
<evidence type="ECO:0000256" key="6">
    <source>
        <dbReference type="SAM" id="Phobius"/>
    </source>
</evidence>
<dbReference type="Proteomes" id="UP000567795">
    <property type="component" value="Unassembled WGS sequence"/>
</dbReference>
<dbReference type="CDD" id="cd16917">
    <property type="entry name" value="HATPase_UhpB-NarQ-NarX-like"/>
    <property type="match status" value="1"/>
</dbReference>
<feature type="transmembrane region" description="Helical" evidence="6">
    <location>
        <begin position="80"/>
        <end position="104"/>
    </location>
</feature>
<dbReference type="InterPro" id="IPR050482">
    <property type="entry name" value="Sensor_HK_TwoCompSys"/>
</dbReference>
<name>A0A853AAW2_9ACTN</name>
<dbReference type="InterPro" id="IPR005467">
    <property type="entry name" value="His_kinase_dom"/>
</dbReference>
<dbReference type="Gene3D" id="1.20.5.1930">
    <property type="match status" value="1"/>
</dbReference>
<dbReference type="Pfam" id="PF02518">
    <property type="entry name" value="HATPase_c"/>
    <property type="match status" value="1"/>
</dbReference>
<dbReference type="Gene3D" id="3.30.565.10">
    <property type="entry name" value="Histidine kinase-like ATPase, C-terminal domain"/>
    <property type="match status" value="1"/>
</dbReference>
<dbReference type="InterPro" id="IPR036890">
    <property type="entry name" value="HATPase_C_sf"/>
</dbReference>
<evidence type="ECO:0000256" key="4">
    <source>
        <dbReference type="SAM" id="Coils"/>
    </source>
</evidence>
<comment type="caution">
    <text evidence="8">The sequence shown here is derived from an EMBL/GenBank/DDBJ whole genome shotgun (WGS) entry which is preliminary data.</text>
</comment>
<gene>
    <name evidence="8" type="ORF">FHU37_004677</name>
</gene>
<feature type="transmembrane region" description="Helical" evidence="6">
    <location>
        <begin position="20"/>
        <end position="38"/>
    </location>
</feature>
<feature type="transmembrane region" description="Helical" evidence="6">
    <location>
        <begin position="43"/>
        <end position="60"/>
    </location>
</feature>
<evidence type="ECO:0000256" key="1">
    <source>
        <dbReference type="ARBA" id="ARBA00022679"/>
    </source>
</evidence>
<keyword evidence="2 8" id="KW-0418">Kinase</keyword>
<feature type="domain" description="Histidine kinase" evidence="7">
    <location>
        <begin position="323"/>
        <end position="415"/>
    </location>
</feature>
<dbReference type="InterPro" id="IPR011712">
    <property type="entry name" value="Sig_transdc_His_kin_sub3_dim/P"/>
</dbReference>
<keyword evidence="6" id="KW-1133">Transmembrane helix</keyword>
<accession>A0A853AAW2</accession>
<keyword evidence="6" id="KW-0472">Membrane</keyword>
<feature type="region of interest" description="Disordered" evidence="5">
    <location>
        <begin position="360"/>
        <end position="382"/>
    </location>
</feature>
<feature type="transmembrane region" description="Helical" evidence="6">
    <location>
        <begin position="141"/>
        <end position="161"/>
    </location>
</feature>
<keyword evidence="6" id="KW-0812">Transmembrane</keyword>
<feature type="compositionally biased region" description="Basic and acidic residues" evidence="5">
    <location>
        <begin position="360"/>
        <end position="371"/>
    </location>
</feature>
<dbReference type="SMART" id="SM00387">
    <property type="entry name" value="HATPase_c"/>
    <property type="match status" value="1"/>
</dbReference>
<feature type="coiled-coil region" evidence="4">
    <location>
        <begin position="172"/>
        <end position="209"/>
    </location>
</feature>
<dbReference type="GO" id="GO:0000155">
    <property type="term" value="F:phosphorelay sensor kinase activity"/>
    <property type="evidence" value="ECO:0007669"/>
    <property type="project" value="InterPro"/>
</dbReference>
<dbReference type="SUPFAM" id="SSF55874">
    <property type="entry name" value="ATPase domain of HSP90 chaperone/DNA topoisomerase II/histidine kinase"/>
    <property type="match status" value="1"/>
</dbReference>
<sequence length="418" mass="44569">MTDASPVAPGWARFYRWGPYALLGVGAVISTAAVGTLMNREEAYAAAVLAVVALGWQVAWDRPLRTLPQASRPRTCYFVGRAVLALALSWANPFFCVYALMGYFDAGRQLPAPLRRYGLLSVAVTMSGAQSGVLGPPTGAFLQWALFGALFALQSCLAIVLDRFGDQEAEKAREQRVTIEALELANARLEQALAENEALQAQLLVQAREAGIADERRRLAAEIHDTLAQGLTGIIAQLQAAADSGDPSTARAHVERAAALARHSLGEARRSVHNLAPGPLEHHTLPEALRRAVARWSTTSAARPELTVTGTAEPLHEEIEAALLRIAEEALTNVAKHADAARVGVTLSYLDDQVTLDVRDDGRGFDPDGRPPRSTAGGFGLGGMRARAERVAGRLLIESEPGAGTAVSAHVPLVRHDA</sequence>
<proteinExistence type="predicted"/>
<evidence type="ECO:0000313" key="8">
    <source>
        <dbReference type="EMBL" id="NYI07648.1"/>
    </source>
</evidence>
<dbReference type="PANTHER" id="PTHR24421">
    <property type="entry name" value="NITRATE/NITRITE SENSOR PROTEIN NARX-RELATED"/>
    <property type="match status" value="1"/>
</dbReference>
<dbReference type="Pfam" id="PF07730">
    <property type="entry name" value="HisKA_3"/>
    <property type="match status" value="1"/>
</dbReference>